<accession>K9URE9</accession>
<keyword evidence="2" id="KW-0614">Plasmid</keyword>
<gene>
    <name evidence="2" type="ORF">Cha6605_5969</name>
</gene>
<feature type="region of interest" description="Disordered" evidence="1">
    <location>
        <begin position="105"/>
        <end position="139"/>
    </location>
</feature>
<dbReference type="EMBL" id="CP003601">
    <property type="protein sequence ID" value="AFY96814.1"/>
    <property type="molecule type" value="Genomic_DNA"/>
</dbReference>
<protein>
    <submittedName>
        <fullName evidence="2">Uncharacterized protein</fullName>
    </submittedName>
</protein>
<geneLocation type="plasmid" evidence="2 3">
    <name>pCHA6605.01</name>
</geneLocation>
<evidence type="ECO:0000256" key="1">
    <source>
        <dbReference type="SAM" id="MobiDB-lite"/>
    </source>
</evidence>
<keyword evidence="3" id="KW-1185">Reference proteome</keyword>
<dbReference type="KEGG" id="cmp:Cha6605_5969"/>
<evidence type="ECO:0000313" key="3">
    <source>
        <dbReference type="Proteomes" id="UP000010366"/>
    </source>
</evidence>
<dbReference type="HOGENOM" id="CLU_1841545_0_0_3"/>
<evidence type="ECO:0000313" key="2">
    <source>
        <dbReference type="EMBL" id="AFY96814.1"/>
    </source>
</evidence>
<reference evidence="2 3" key="1">
    <citation type="submission" date="2012-05" db="EMBL/GenBank/DDBJ databases">
        <title>Noncontiguous Finished plasmid 1 of genome of Chamaesiphon sp. PCC 6605.</title>
        <authorList>
            <consortium name="US DOE Joint Genome Institute"/>
            <person name="Gugger M."/>
            <person name="Coursin T."/>
            <person name="Rippka R."/>
            <person name="Tandeau De Marsac N."/>
            <person name="Huntemann M."/>
            <person name="Wei C.-L."/>
            <person name="Han J."/>
            <person name="Detter J.C."/>
            <person name="Han C."/>
            <person name="Tapia R."/>
            <person name="Chen A."/>
            <person name="Kyrpides N."/>
            <person name="Mavromatis K."/>
            <person name="Markowitz V."/>
            <person name="Szeto E."/>
            <person name="Ivanova N."/>
            <person name="Pagani I."/>
            <person name="Pati A."/>
            <person name="Goodwin L."/>
            <person name="Nordberg H.P."/>
            <person name="Cantor M.N."/>
            <person name="Hua S.X."/>
            <person name="Woyke T."/>
            <person name="Kerfeld C.A."/>
        </authorList>
    </citation>
    <scope>NUCLEOTIDE SEQUENCE [LARGE SCALE GENOMIC DNA]</scope>
    <source>
        <strain evidence="3">ATCC 27169 / PCC 6605</strain>
        <plasmid evidence="3">Plasmid pCHA6605.01</plasmid>
    </source>
</reference>
<dbReference type="OrthoDB" id="9906977at2"/>
<dbReference type="AlphaFoldDB" id="K9URE9"/>
<dbReference type="Proteomes" id="UP000010366">
    <property type="component" value="Plasmid pCHA6605.01"/>
</dbReference>
<name>K9URE9_CHAP6</name>
<proteinExistence type="predicted"/>
<sequence length="139" mass="16179">MPQWKWTIYQSNELDKLLYEYLKSCSRMKDNIIQAIEAFYLPYALKHIGASPLEVQKAYQRSIDILQSRVRIMKLDAGVPIGTDDDITVVARRQVFDDRLPPIQNPIQIAQDDPPANEIENEPPIQPRKRIMDLEDLED</sequence>
<organism evidence="2 3">
    <name type="scientific">Chamaesiphon minutus (strain ATCC 27169 / PCC 6605)</name>
    <dbReference type="NCBI Taxonomy" id="1173020"/>
    <lineage>
        <taxon>Bacteria</taxon>
        <taxon>Bacillati</taxon>
        <taxon>Cyanobacteriota</taxon>
        <taxon>Cyanophyceae</taxon>
        <taxon>Gomontiellales</taxon>
        <taxon>Chamaesiphonaceae</taxon>
        <taxon>Chamaesiphon</taxon>
    </lineage>
</organism>
<dbReference type="RefSeq" id="WP_015328705.1">
    <property type="nucleotide sequence ID" value="NC_020053.1"/>
</dbReference>